<dbReference type="AlphaFoldDB" id="A0A4Z0RBF6"/>
<feature type="compositionally biased region" description="Basic residues" evidence="1">
    <location>
        <begin position="114"/>
        <end position="127"/>
    </location>
</feature>
<keyword evidence="3" id="KW-1185">Reference proteome</keyword>
<feature type="region of interest" description="Disordered" evidence="1">
    <location>
        <begin position="113"/>
        <end position="162"/>
    </location>
</feature>
<organism evidence="2 3">
    <name type="scientific">Desulfosporosinus fructosivorans</name>
    <dbReference type="NCBI Taxonomy" id="2018669"/>
    <lineage>
        <taxon>Bacteria</taxon>
        <taxon>Bacillati</taxon>
        <taxon>Bacillota</taxon>
        <taxon>Clostridia</taxon>
        <taxon>Eubacteriales</taxon>
        <taxon>Desulfitobacteriaceae</taxon>
        <taxon>Desulfosporosinus</taxon>
    </lineage>
</organism>
<sequence>MPAGNILVSRPADESGLKPSLATTHAKGVGACEHGPSGLRSTEEERGTACFQRCWKSGRRRNAWHGDVCVAWGRFVCHGGRLSKVRVTPPRAVRSSCQTRALILLARGQDSRPMRRPCRRAGGKRPVSRPADERGLKPSLATTHAKGVGACERGPLGWGRRG</sequence>
<reference evidence="2 3" key="1">
    <citation type="submission" date="2019-03" db="EMBL/GenBank/DDBJ databases">
        <title>Draft Genome Sequence of Desulfosporosinus fructosivorans Strain 63.6F, Isolated from Marine Sediment in the Baltic Sea.</title>
        <authorList>
            <person name="Hausmann B."/>
            <person name="Vandieken V."/>
            <person name="Pjevac P."/>
            <person name="Schreck K."/>
            <person name="Herbold C.W."/>
            <person name="Loy A."/>
        </authorList>
    </citation>
    <scope>NUCLEOTIDE SEQUENCE [LARGE SCALE GENOMIC DNA]</scope>
    <source>
        <strain evidence="2 3">63.6F</strain>
    </source>
</reference>
<dbReference type="Proteomes" id="UP000298460">
    <property type="component" value="Unassembled WGS sequence"/>
</dbReference>
<evidence type="ECO:0000256" key="1">
    <source>
        <dbReference type="SAM" id="MobiDB-lite"/>
    </source>
</evidence>
<evidence type="ECO:0000313" key="3">
    <source>
        <dbReference type="Proteomes" id="UP000298460"/>
    </source>
</evidence>
<protein>
    <submittedName>
        <fullName evidence="2">Uncharacterized protein</fullName>
    </submittedName>
</protein>
<accession>A0A4Z0RBF6</accession>
<dbReference type="EMBL" id="SPQQ01000001">
    <property type="protein sequence ID" value="TGE39794.1"/>
    <property type="molecule type" value="Genomic_DNA"/>
</dbReference>
<proteinExistence type="predicted"/>
<evidence type="ECO:0000313" key="2">
    <source>
        <dbReference type="EMBL" id="TGE39794.1"/>
    </source>
</evidence>
<gene>
    <name evidence="2" type="ORF">E4K67_02035</name>
</gene>
<name>A0A4Z0RBF6_9FIRM</name>
<comment type="caution">
    <text evidence="2">The sequence shown here is derived from an EMBL/GenBank/DDBJ whole genome shotgun (WGS) entry which is preliminary data.</text>
</comment>